<accession>A0A502IHG6</accession>
<gene>
    <name evidence="2" type="ORF">EAH74_05660</name>
</gene>
<sequence>MDLWRTQNPCGSEPARDEASPGNTSSGSETKKPRHSHGGAFVFQQPVTQTILSPTCRIFIPLVPPMVW</sequence>
<name>A0A502IHG6_9PSED</name>
<dbReference type="Proteomes" id="UP000320914">
    <property type="component" value="Unassembled WGS sequence"/>
</dbReference>
<organism evidence="2 3">
    <name type="scientific">Pseudomonas mandelii</name>
    <dbReference type="NCBI Taxonomy" id="75612"/>
    <lineage>
        <taxon>Bacteria</taxon>
        <taxon>Pseudomonadati</taxon>
        <taxon>Pseudomonadota</taxon>
        <taxon>Gammaproteobacteria</taxon>
        <taxon>Pseudomonadales</taxon>
        <taxon>Pseudomonadaceae</taxon>
        <taxon>Pseudomonas</taxon>
    </lineage>
</organism>
<evidence type="ECO:0000313" key="2">
    <source>
        <dbReference type="EMBL" id="TPG86341.1"/>
    </source>
</evidence>
<protein>
    <submittedName>
        <fullName evidence="2">Uncharacterized protein</fullName>
    </submittedName>
</protein>
<feature type="region of interest" description="Disordered" evidence="1">
    <location>
        <begin position="1"/>
        <end position="39"/>
    </location>
</feature>
<dbReference type="EMBL" id="RCZA01000002">
    <property type="protein sequence ID" value="TPG86341.1"/>
    <property type="molecule type" value="Genomic_DNA"/>
</dbReference>
<feature type="compositionally biased region" description="Polar residues" evidence="1">
    <location>
        <begin position="1"/>
        <end position="10"/>
    </location>
</feature>
<reference evidence="2 3" key="1">
    <citation type="journal article" date="2019" name="Environ. Microbiol.">
        <title>Species interactions and distinct microbial communities in high Arctic permafrost affected cryosols are associated with the CH4 and CO2 gas fluxes.</title>
        <authorList>
            <person name="Altshuler I."/>
            <person name="Hamel J."/>
            <person name="Turney S."/>
            <person name="Magnuson E."/>
            <person name="Levesque R."/>
            <person name="Greer C."/>
            <person name="Whyte L.G."/>
        </authorList>
    </citation>
    <scope>NUCLEOTIDE SEQUENCE [LARGE SCALE GENOMIC DNA]</scope>
    <source>
        <strain evidence="2 3">OWC5</strain>
    </source>
</reference>
<evidence type="ECO:0000313" key="3">
    <source>
        <dbReference type="Proteomes" id="UP000320914"/>
    </source>
</evidence>
<evidence type="ECO:0000256" key="1">
    <source>
        <dbReference type="SAM" id="MobiDB-lite"/>
    </source>
</evidence>
<dbReference type="AlphaFoldDB" id="A0A502IHG6"/>
<proteinExistence type="predicted"/>
<comment type="caution">
    <text evidence="2">The sequence shown here is derived from an EMBL/GenBank/DDBJ whole genome shotgun (WGS) entry which is preliminary data.</text>
</comment>